<protein>
    <submittedName>
        <fullName evidence="1">Uncharacterized protein</fullName>
    </submittedName>
</protein>
<dbReference type="AlphaFoldDB" id="A0A067PKE9"/>
<gene>
    <name evidence="1" type="ORF">JAAARDRAFT_95796</name>
</gene>
<evidence type="ECO:0000313" key="2">
    <source>
        <dbReference type="Proteomes" id="UP000027265"/>
    </source>
</evidence>
<dbReference type="Proteomes" id="UP000027265">
    <property type="component" value="Unassembled WGS sequence"/>
</dbReference>
<dbReference type="InParanoid" id="A0A067PKE9"/>
<dbReference type="HOGENOM" id="CLU_185466_0_0_1"/>
<proteinExistence type="predicted"/>
<sequence length="56" mass="6278">ETFVKLLLPRRHGYPLWVPEPVGVNPARAPYIDEGHQIGDVGMITGDGHLDVFFHI</sequence>
<dbReference type="EMBL" id="KL197748">
    <property type="protein sequence ID" value="KDQ51457.1"/>
    <property type="molecule type" value="Genomic_DNA"/>
</dbReference>
<feature type="non-terminal residue" evidence="1">
    <location>
        <position position="56"/>
    </location>
</feature>
<evidence type="ECO:0000313" key="1">
    <source>
        <dbReference type="EMBL" id="KDQ51457.1"/>
    </source>
</evidence>
<accession>A0A067PKE9</accession>
<feature type="non-terminal residue" evidence="1">
    <location>
        <position position="1"/>
    </location>
</feature>
<organism evidence="1 2">
    <name type="scientific">Jaapia argillacea MUCL 33604</name>
    <dbReference type="NCBI Taxonomy" id="933084"/>
    <lineage>
        <taxon>Eukaryota</taxon>
        <taxon>Fungi</taxon>
        <taxon>Dikarya</taxon>
        <taxon>Basidiomycota</taxon>
        <taxon>Agaricomycotina</taxon>
        <taxon>Agaricomycetes</taxon>
        <taxon>Agaricomycetidae</taxon>
        <taxon>Jaapiales</taxon>
        <taxon>Jaapiaceae</taxon>
        <taxon>Jaapia</taxon>
    </lineage>
</organism>
<dbReference type="OrthoDB" id="3070764at2759"/>
<keyword evidence="2" id="KW-1185">Reference proteome</keyword>
<reference evidence="2" key="1">
    <citation type="journal article" date="2014" name="Proc. Natl. Acad. Sci. U.S.A.">
        <title>Extensive sampling of basidiomycete genomes demonstrates inadequacy of the white-rot/brown-rot paradigm for wood decay fungi.</title>
        <authorList>
            <person name="Riley R."/>
            <person name="Salamov A.A."/>
            <person name="Brown D.W."/>
            <person name="Nagy L.G."/>
            <person name="Floudas D."/>
            <person name="Held B.W."/>
            <person name="Levasseur A."/>
            <person name="Lombard V."/>
            <person name="Morin E."/>
            <person name="Otillar R."/>
            <person name="Lindquist E.A."/>
            <person name="Sun H."/>
            <person name="LaButti K.M."/>
            <person name="Schmutz J."/>
            <person name="Jabbour D."/>
            <person name="Luo H."/>
            <person name="Baker S.E."/>
            <person name="Pisabarro A.G."/>
            <person name="Walton J.D."/>
            <person name="Blanchette R.A."/>
            <person name="Henrissat B."/>
            <person name="Martin F."/>
            <person name="Cullen D."/>
            <person name="Hibbett D.S."/>
            <person name="Grigoriev I.V."/>
        </authorList>
    </citation>
    <scope>NUCLEOTIDE SEQUENCE [LARGE SCALE GENOMIC DNA]</scope>
    <source>
        <strain evidence="2">MUCL 33604</strain>
    </source>
</reference>
<name>A0A067PKE9_9AGAM</name>